<evidence type="ECO:0000256" key="7">
    <source>
        <dbReference type="HAMAP-Rule" id="MF_00639"/>
    </source>
</evidence>
<evidence type="ECO:0000256" key="1">
    <source>
        <dbReference type="ARBA" id="ARBA00004496"/>
    </source>
</evidence>
<dbReference type="HAMAP" id="MF_00639">
    <property type="entry name" value="MurD"/>
    <property type="match status" value="1"/>
</dbReference>
<feature type="binding site" evidence="7">
    <location>
        <begin position="117"/>
        <end position="123"/>
    </location>
    <ligand>
        <name>ATP</name>
        <dbReference type="ChEBI" id="CHEBI:30616"/>
    </ligand>
</feature>
<organism evidence="11 12">
    <name type="scientific">Pseudanabaena mucicola FACHB-723</name>
    <dbReference type="NCBI Taxonomy" id="2692860"/>
    <lineage>
        <taxon>Bacteria</taxon>
        <taxon>Bacillati</taxon>
        <taxon>Cyanobacteriota</taxon>
        <taxon>Cyanophyceae</taxon>
        <taxon>Pseudanabaenales</taxon>
        <taxon>Pseudanabaenaceae</taxon>
        <taxon>Pseudanabaena</taxon>
    </lineage>
</organism>
<feature type="domain" description="Mur ligase central" evidence="10">
    <location>
        <begin position="115"/>
        <end position="294"/>
    </location>
</feature>
<sequence>MHQAYVLGLGQSGISAAKLLKADGWQVIISDSNNSPSLEQRKQDLEQFGIAVELGGFPDFAELLALGQNVDLVVVSPGVPWDCAAVAQARSQNLDTIGEIELAWRYLKHIPWVGITGTNGKTTTTALTAAIFQTAGFKAIACGNIGLPACEIALQVLQKQLHPDWIIAELSSYQIESTQTVKPKIGIWTTFTPDHLNRHYTLEAYRDVKASLIDRSEHIILNGNDHYLTEFGAAMWPKAVWTSIDDQVTEAITDGACIQKGWVKFRGESVFAIANWSLLGTHNRQNLLMCVAAAKLAGIKSEHIDQAISMFQGVPHRLEHICDYEGIPFINDSKATNYDAAEVGLQAVKPPVVLIAGGQPKQGDASAWLEQIHQRAIGVLLIGEAAPLFAEMLENMGFKDYEVVETLEKAVTQAANIAHHRAHNHPSQPLPTVLFSPACASFDQFANFEQRGDCFRQLCQELCQKSMGHDKPPITPEIGQ</sequence>
<keyword evidence="7 8" id="KW-0133">Cell shape</keyword>
<evidence type="ECO:0000256" key="8">
    <source>
        <dbReference type="RuleBase" id="RU003664"/>
    </source>
</evidence>
<dbReference type="SUPFAM" id="SSF53623">
    <property type="entry name" value="MurD-like peptide ligases, catalytic domain"/>
    <property type="match status" value="1"/>
</dbReference>
<dbReference type="Proteomes" id="UP000642094">
    <property type="component" value="Unassembled WGS sequence"/>
</dbReference>
<dbReference type="GO" id="GO:0008764">
    <property type="term" value="F:UDP-N-acetylmuramoylalanine-D-glutamate ligase activity"/>
    <property type="evidence" value="ECO:0007669"/>
    <property type="project" value="UniProtKB-EC"/>
</dbReference>
<keyword evidence="4 7" id="KW-0436">Ligase</keyword>
<dbReference type="SUPFAM" id="SSF51984">
    <property type="entry name" value="MurCD N-terminal domain"/>
    <property type="match status" value="1"/>
</dbReference>
<evidence type="ECO:0000259" key="9">
    <source>
        <dbReference type="Pfam" id="PF02875"/>
    </source>
</evidence>
<comment type="similarity">
    <text evidence="7">Belongs to the MurCDEF family.</text>
</comment>
<dbReference type="InterPro" id="IPR036565">
    <property type="entry name" value="Mur-like_cat_sf"/>
</dbReference>
<dbReference type="NCBIfam" id="TIGR01087">
    <property type="entry name" value="murD"/>
    <property type="match status" value="1"/>
</dbReference>
<comment type="caution">
    <text evidence="11">The sequence shown here is derived from an EMBL/GenBank/DDBJ whole genome shotgun (WGS) entry which is preliminary data.</text>
</comment>
<feature type="domain" description="Mur ligase C-terminal" evidence="9">
    <location>
        <begin position="316"/>
        <end position="419"/>
    </location>
</feature>
<dbReference type="PANTHER" id="PTHR43692">
    <property type="entry name" value="UDP-N-ACETYLMURAMOYLALANINE--D-GLUTAMATE LIGASE"/>
    <property type="match status" value="1"/>
</dbReference>
<dbReference type="InterPro" id="IPR004101">
    <property type="entry name" value="Mur_ligase_C"/>
</dbReference>
<dbReference type="InterPro" id="IPR036615">
    <property type="entry name" value="Mur_ligase_C_dom_sf"/>
</dbReference>
<dbReference type="Pfam" id="PF08245">
    <property type="entry name" value="Mur_ligase_M"/>
    <property type="match status" value="1"/>
</dbReference>
<keyword evidence="7 8" id="KW-0961">Cell wall biogenesis/degradation</keyword>
<dbReference type="InterPro" id="IPR005762">
    <property type="entry name" value="MurD"/>
</dbReference>
<protein>
    <recommendedName>
        <fullName evidence="7 8">UDP-N-acetylmuramoylalanine--D-glutamate ligase</fullName>
        <ecNumber evidence="7 8">6.3.2.9</ecNumber>
    </recommendedName>
    <alternativeName>
        <fullName evidence="7">D-glutamic acid-adding enzyme</fullName>
    </alternativeName>
    <alternativeName>
        <fullName evidence="7">UDP-N-acetylmuramoyl-L-alanyl-D-glutamate synthetase</fullName>
    </alternativeName>
</protein>
<dbReference type="Pfam" id="PF21799">
    <property type="entry name" value="MurD-like_N"/>
    <property type="match status" value="1"/>
</dbReference>
<dbReference type="Gene3D" id="3.40.1190.10">
    <property type="entry name" value="Mur-like, catalytic domain"/>
    <property type="match status" value="1"/>
</dbReference>
<dbReference type="Pfam" id="PF02875">
    <property type="entry name" value="Mur_ligase_C"/>
    <property type="match status" value="1"/>
</dbReference>
<keyword evidence="6 7" id="KW-0067">ATP-binding</keyword>
<evidence type="ECO:0000256" key="2">
    <source>
        <dbReference type="ARBA" id="ARBA00004752"/>
    </source>
</evidence>
<dbReference type="SUPFAM" id="SSF53244">
    <property type="entry name" value="MurD-like peptide ligases, peptide-binding domain"/>
    <property type="match status" value="1"/>
</dbReference>
<keyword evidence="3 7" id="KW-0963">Cytoplasm</keyword>
<keyword evidence="7 8" id="KW-0573">Peptidoglycan synthesis</keyword>
<comment type="catalytic activity">
    <reaction evidence="7 8">
        <text>UDP-N-acetyl-alpha-D-muramoyl-L-alanine + D-glutamate + ATP = UDP-N-acetyl-alpha-D-muramoyl-L-alanyl-D-glutamate + ADP + phosphate + H(+)</text>
        <dbReference type="Rhea" id="RHEA:16429"/>
        <dbReference type="ChEBI" id="CHEBI:15378"/>
        <dbReference type="ChEBI" id="CHEBI:29986"/>
        <dbReference type="ChEBI" id="CHEBI:30616"/>
        <dbReference type="ChEBI" id="CHEBI:43474"/>
        <dbReference type="ChEBI" id="CHEBI:83898"/>
        <dbReference type="ChEBI" id="CHEBI:83900"/>
        <dbReference type="ChEBI" id="CHEBI:456216"/>
        <dbReference type="EC" id="6.3.2.9"/>
    </reaction>
</comment>
<evidence type="ECO:0000259" key="10">
    <source>
        <dbReference type="Pfam" id="PF08245"/>
    </source>
</evidence>
<evidence type="ECO:0000256" key="6">
    <source>
        <dbReference type="ARBA" id="ARBA00022840"/>
    </source>
</evidence>
<dbReference type="EC" id="6.3.2.9" evidence="7 8"/>
<comment type="subcellular location">
    <subcellularLocation>
        <location evidence="1 7 8">Cytoplasm</location>
    </subcellularLocation>
</comment>
<keyword evidence="7 8" id="KW-0131">Cell cycle</keyword>
<comment type="function">
    <text evidence="7 8">Cell wall formation. Catalyzes the addition of glutamate to the nucleotide precursor UDP-N-acetylmuramoyl-L-alanine (UMA).</text>
</comment>
<evidence type="ECO:0000256" key="5">
    <source>
        <dbReference type="ARBA" id="ARBA00022741"/>
    </source>
</evidence>
<name>A0ABR7ZT26_9CYAN</name>
<evidence type="ECO:0000256" key="3">
    <source>
        <dbReference type="ARBA" id="ARBA00022490"/>
    </source>
</evidence>
<evidence type="ECO:0000256" key="4">
    <source>
        <dbReference type="ARBA" id="ARBA00022598"/>
    </source>
</evidence>
<dbReference type="InterPro" id="IPR013221">
    <property type="entry name" value="Mur_ligase_cen"/>
</dbReference>
<evidence type="ECO:0000313" key="12">
    <source>
        <dbReference type="Proteomes" id="UP000642094"/>
    </source>
</evidence>
<keyword evidence="7 8" id="KW-0132">Cell division</keyword>
<dbReference type="Gene3D" id="3.40.50.720">
    <property type="entry name" value="NAD(P)-binding Rossmann-like Domain"/>
    <property type="match status" value="1"/>
</dbReference>
<keyword evidence="5 7" id="KW-0547">Nucleotide-binding</keyword>
<reference evidence="11 12" key="1">
    <citation type="journal article" date="2020" name="ISME J.">
        <title>Comparative genomics reveals insights into cyanobacterial evolution and habitat adaptation.</title>
        <authorList>
            <person name="Chen M.Y."/>
            <person name="Teng W.K."/>
            <person name="Zhao L."/>
            <person name="Hu C.X."/>
            <person name="Zhou Y.K."/>
            <person name="Han B.P."/>
            <person name="Song L.R."/>
            <person name="Shu W.S."/>
        </authorList>
    </citation>
    <scope>NUCLEOTIDE SEQUENCE [LARGE SCALE GENOMIC DNA]</scope>
    <source>
        <strain evidence="11 12">FACHB-723</strain>
    </source>
</reference>
<proteinExistence type="inferred from homology"/>
<dbReference type="PANTHER" id="PTHR43692:SF1">
    <property type="entry name" value="UDP-N-ACETYLMURAMOYLALANINE--D-GLUTAMATE LIGASE"/>
    <property type="match status" value="1"/>
</dbReference>
<keyword evidence="12" id="KW-1185">Reference proteome</keyword>
<evidence type="ECO:0000313" key="11">
    <source>
        <dbReference type="EMBL" id="MBD2187128.1"/>
    </source>
</evidence>
<dbReference type="Gene3D" id="3.90.190.20">
    <property type="entry name" value="Mur ligase, C-terminal domain"/>
    <property type="match status" value="1"/>
</dbReference>
<gene>
    <name evidence="7" type="primary">murD</name>
    <name evidence="11" type="ORF">H6F41_03085</name>
</gene>
<dbReference type="EMBL" id="JACJQB010000003">
    <property type="protein sequence ID" value="MBD2187128.1"/>
    <property type="molecule type" value="Genomic_DNA"/>
</dbReference>
<comment type="pathway">
    <text evidence="2 7 8">Cell wall biogenesis; peptidoglycan biosynthesis.</text>
</comment>
<dbReference type="RefSeq" id="WP_190402016.1">
    <property type="nucleotide sequence ID" value="NZ_JACJQB010000003.1"/>
</dbReference>
<accession>A0ABR7ZT26</accession>